<dbReference type="InterPro" id="IPR011006">
    <property type="entry name" value="CheY-like_superfamily"/>
</dbReference>
<protein>
    <submittedName>
        <fullName evidence="1">Response regulator</fullName>
    </submittedName>
</protein>
<dbReference type="SUPFAM" id="SSF52172">
    <property type="entry name" value="CheY-like"/>
    <property type="match status" value="1"/>
</dbReference>
<name>A0ABV7HUM1_9HYPH</name>
<evidence type="ECO:0000313" key="2">
    <source>
        <dbReference type="Proteomes" id="UP001595647"/>
    </source>
</evidence>
<comment type="caution">
    <text evidence="1">The sequence shown here is derived from an EMBL/GenBank/DDBJ whole genome shotgun (WGS) entry which is preliminary data.</text>
</comment>
<organism evidence="1 2">
    <name type="scientific">Ciceribacter thiooxidans</name>
    <dbReference type="NCBI Taxonomy" id="1969821"/>
    <lineage>
        <taxon>Bacteria</taxon>
        <taxon>Pseudomonadati</taxon>
        <taxon>Pseudomonadota</taxon>
        <taxon>Alphaproteobacteria</taxon>
        <taxon>Hyphomicrobiales</taxon>
        <taxon>Rhizobiaceae</taxon>
        <taxon>Ciceribacter</taxon>
    </lineage>
</organism>
<dbReference type="EMBL" id="JBHRTG010000002">
    <property type="protein sequence ID" value="MFC3162084.1"/>
    <property type="molecule type" value="Genomic_DNA"/>
</dbReference>
<dbReference type="Proteomes" id="UP001595647">
    <property type="component" value="Unassembled WGS sequence"/>
</dbReference>
<sequence>MSRKQTLVLIVEDDVFVAMDAVDSVSGAGIEALTAESVTDAIGILEREEISAAILDFHVRDGIVTPLIERLRERHIPYRVVTGSPVAELLEKGVPLNLCAPKPADYRAIVGTLVPIGSASSPSAPR</sequence>
<gene>
    <name evidence="1" type="ORF">ACFOHV_02200</name>
</gene>
<keyword evidence="2" id="KW-1185">Reference proteome</keyword>
<reference evidence="2" key="1">
    <citation type="journal article" date="2019" name="Int. J. Syst. Evol. Microbiol.">
        <title>The Global Catalogue of Microorganisms (GCM) 10K type strain sequencing project: providing services to taxonomists for standard genome sequencing and annotation.</title>
        <authorList>
            <consortium name="The Broad Institute Genomics Platform"/>
            <consortium name="The Broad Institute Genome Sequencing Center for Infectious Disease"/>
            <person name="Wu L."/>
            <person name="Ma J."/>
        </authorList>
    </citation>
    <scope>NUCLEOTIDE SEQUENCE [LARGE SCALE GENOMIC DNA]</scope>
    <source>
        <strain evidence="2">KCTC 52231</strain>
    </source>
</reference>
<proteinExistence type="predicted"/>
<dbReference type="Gene3D" id="3.40.50.2300">
    <property type="match status" value="1"/>
</dbReference>
<dbReference type="RefSeq" id="WP_182306208.1">
    <property type="nucleotide sequence ID" value="NZ_CP059896.1"/>
</dbReference>
<evidence type="ECO:0000313" key="1">
    <source>
        <dbReference type="EMBL" id="MFC3162084.1"/>
    </source>
</evidence>
<accession>A0ABV7HUM1</accession>